<evidence type="ECO:0000256" key="1">
    <source>
        <dbReference type="SAM" id="MobiDB-lite"/>
    </source>
</evidence>
<feature type="compositionally biased region" description="Acidic residues" evidence="1">
    <location>
        <begin position="77"/>
        <end position="88"/>
    </location>
</feature>
<dbReference type="RefSeq" id="NP_861590.2">
    <property type="nucleotide sequence ID" value="NC_004927.2"/>
</dbReference>
<protein>
    <submittedName>
        <fullName evidence="2">Uncharacterized protein</fullName>
    </submittedName>
</protein>
<evidence type="ECO:0000313" key="3">
    <source>
        <dbReference type="Proteomes" id="UP000001309"/>
    </source>
</evidence>
<gene>
    <name evidence="2" type="ORF">HfxHF1_010</name>
</gene>
<keyword evidence="3" id="KW-1185">Reference proteome</keyword>
<feature type="compositionally biased region" description="Basic residues" evidence="1">
    <location>
        <begin position="92"/>
        <end position="103"/>
    </location>
</feature>
<dbReference type="GeneID" id="1733862"/>
<feature type="compositionally biased region" description="Basic and acidic residues" evidence="1">
    <location>
        <begin position="64"/>
        <end position="76"/>
    </location>
</feature>
<accession>Q7TDP0</accession>
<sequence>MFSPKLGTVTQSNSEKQNQWSHRADLKIDQRHRAFGAIVEENREGELLTGEELAEYMGWNPDPSEIHPHHEPTREPEEYEGSGLTDEEIEKRKKAEKYRRRYSSYHNESDDDE</sequence>
<dbReference type="KEGG" id="vg:1733862"/>
<evidence type="ECO:0000313" key="2">
    <source>
        <dbReference type="EMBL" id="AAO61301.2"/>
    </source>
</evidence>
<feature type="compositionally biased region" description="Polar residues" evidence="1">
    <location>
        <begin position="8"/>
        <end position="21"/>
    </location>
</feature>
<organism evidence="2 3">
    <name type="scientific">Halophage HF1</name>
    <dbReference type="NCBI Taxonomy" id="2847106"/>
    <lineage>
        <taxon>Viruses</taxon>
        <taxon>Duplodnaviria</taxon>
        <taxon>Heunggongvirae</taxon>
        <taxon>Uroviricota</taxon>
        <taxon>Caudoviricetes</taxon>
        <taxon>Thumleimavirales</taxon>
        <taxon>Hafunaviridae</taxon>
        <taxon>Haloferacalesvirus</taxon>
        <taxon>Haloferacalesvirus moolapense</taxon>
        <taxon>Haloferacalesvirus HF1</taxon>
    </lineage>
</organism>
<dbReference type="Proteomes" id="UP000001309">
    <property type="component" value="Segment"/>
</dbReference>
<feature type="region of interest" description="Disordered" evidence="1">
    <location>
        <begin position="57"/>
        <end position="113"/>
    </location>
</feature>
<name>Q7TDP0_9CAUD</name>
<reference evidence="2 3" key="1">
    <citation type="journal article" date="2004" name="J. Bacteriol.">
        <title>Haloviruses HF1 and HF2: evidence for a recent and large recombination event.</title>
        <authorList>
            <person name="Tang S.L."/>
            <person name="Nuttall S."/>
            <person name="Dyall-Smith M."/>
        </authorList>
    </citation>
    <scope>NUCLEOTIDE SEQUENCE [LARGE SCALE GENOMIC DNA]</scope>
</reference>
<feature type="region of interest" description="Disordered" evidence="1">
    <location>
        <begin position="1"/>
        <end position="23"/>
    </location>
</feature>
<proteinExistence type="predicted"/>
<dbReference type="EMBL" id="AY190604">
    <property type="protein sequence ID" value="AAO61301.2"/>
    <property type="molecule type" value="Genomic_DNA"/>
</dbReference>